<dbReference type="Gene3D" id="3.40.1620.10">
    <property type="entry name" value="YefM-like domain"/>
    <property type="match status" value="1"/>
</dbReference>
<dbReference type="NCBIfam" id="TIGR01552">
    <property type="entry name" value="phd_fam"/>
    <property type="match status" value="1"/>
</dbReference>
<dbReference type="Proteomes" id="UP001194273">
    <property type="component" value="Unassembled WGS sequence"/>
</dbReference>
<comment type="function">
    <text evidence="2">Antitoxin component of a type II toxin-antitoxin (TA) system.</text>
</comment>
<proteinExistence type="inferred from homology"/>
<sequence>MAPDIRPSSDLRNHYAEISRTCRSERRPTIITVNGRGDTVLMGIEEYNALMAERELLASLAAAERDVEEGRIAPMSQTLDALRAELAGSDDERVA</sequence>
<evidence type="ECO:0000313" key="4">
    <source>
        <dbReference type="Proteomes" id="UP001194273"/>
    </source>
</evidence>
<dbReference type="Pfam" id="PF02604">
    <property type="entry name" value="PhdYeFM_antitox"/>
    <property type="match status" value="1"/>
</dbReference>
<evidence type="ECO:0000256" key="2">
    <source>
        <dbReference type="RuleBase" id="RU362080"/>
    </source>
</evidence>
<dbReference type="RefSeq" id="WP_193528944.1">
    <property type="nucleotide sequence ID" value="NZ_JADCJZ010000001.1"/>
</dbReference>
<dbReference type="EMBL" id="JADCJZ010000001">
    <property type="protein sequence ID" value="MBE5023505.1"/>
    <property type="molecule type" value="Genomic_DNA"/>
</dbReference>
<evidence type="ECO:0000256" key="1">
    <source>
        <dbReference type="ARBA" id="ARBA00009981"/>
    </source>
</evidence>
<dbReference type="InterPro" id="IPR051405">
    <property type="entry name" value="phD/YefM_antitoxin"/>
</dbReference>
<protein>
    <recommendedName>
        <fullName evidence="2">Antitoxin</fullName>
    </recommendedName>
</protein>
<keyword evidence="4" id="KW-1185">Reference proteome</keyword>
<name>A0ABR9QR17_9ACTN</name>
<dbReference type="SUPFAM" id="SSF143120">
    <property type="entry name" value="YefM-like"/>
    <property type="match status" value="1"/>
</dbReference>
<dbReference type="InterPro" id="IPR036165">
    <property type="entry name" value="YefM-like_sf"/>
</dbReference>
<dbReference type="InterPro" id="IPR006442">
    <property type="entry name" value="Antitoxin_Phd/YefM"/>
</dbReference>
<gene>
    <name evidence="3" type="ORF">INF26_01380</name>
</gene>
<reference evidence="3 4" key="1">
    <citation type="submission" date="2020-10" db="EMBL/GenBank/DDBJ databases">
        <title>ChiBAC.</title>
        <authorList>
            <person name="Zenner C."/>
            <person name="Hitch T.C.A."/>
            <person name="Clavel T."/>
        </authorList>
    </citation>
    <scope>NUCLEOTIDE SEQUENCE [LARGE SCALE GENOMIC DNA]</scope>
    <source>
        <strain evidence="3 4">DSM 107455</strain>
    </source>
</reference>
<dbReference type="PANTHER" id="PTHR33713">
    <property type="entry name" value="ANTITOXIN YAFN-RELATED"/>
    <property type="match status" value="1"/>
</dbReference>
<evidence type="ECO:0000313" key="3">
    <source>
        <dbReference type="EMBL" id="MBE5023505.1"/>
    </source>
</evidence>
<organism evidence="3 4">
    <name type="scientific">Thermophilibacter gallinarum</name>
    <dbReference type="NCBI Taxonomy" id="2779357"/>
    <lineage>
        <taxon>Bacteria</taxon>
        <taxon>Bacillati</taxon>
        <taxon>Actinomycetota</taxon>
        <taxon>Coriobacteriia</taxon>
        <taxon>Coriobacteriales</taxon>
        <taxon>Atopobiaceae</taxon>
        <taxon>Thermophilibacter</taxon>
    </lineage>
</organism>
<accession>A0ABR9QR17</accession>
<comment type="caution">
    <text evidence="3">The sequence shown here is derived from an EMBL/GenBank/DDBJ whole genome shotgun (WGS) entry which is preliminary data.</text>
</comment>
<comment type="similarity">
    <text evidence="1 2">Belongs to the phD/YefM antitoxin family.</text>
</comment>
<dbReference type="PANTHER" id="PTHR33713:SF6">
    <property type="entry name" value="ANTITOXIN YEFM"/>
    <property type="match status" value="1"/>
</dbReference>